<keyword evidence="1" id="KW-1133">Transmembrane helix</keyword>
<keyword evidence="1" id="KW-0812">Transmembrane</keyword>
<evidence type="ECO:0000256" key="1">
    <source>
        <dbReference type="SAM" id="Phobius"/>
    </source>
</evidence>
<gene>
    <name evidence="2" type="ORF">DPMN_009417</name>
</gene>
<feature type="transmembrane region" description="Helical" evidence="1">
    <location>
        <begin position="37"/>
        <end position="53"/>
    </location>
</feature>
<accession>A0A9D4N173</accession>
<keyword evidence="3" id="KW-1185">Reference proteome</keyword>
<evidence type="ECO:0000313" key="2">
    <source>
        <dbReference type="EMBL" id="KAH3885424.1"/>
    </source>
</evidence>
<name>A0A9D4N173_DREPO</name>
<comment type="caution">
    <text evidence="2">The sequence shown here is derived from an EMBL/GenBank/DDBJ whole genome shotgun (WGS) entry which is preliminary data.</text>
</comment>
<protein>
    <submittedName>
        <fullName evidence="2">Uncharacterized protein</fullName>
    </submittedName>
</protein>
<reference evidence="2" key="1">
    <citation type="journal article" date="2019" name="bioRxiv">
        <title>The Genome of the Zebra Mussel, Dreissena polymorpha: A Resource for Invasive Species Research.</title>
        <authorList>
            <person name="McCartney M.A."/>
            <person name="Auch B."/>
            <person name="Kono T."/>
            <person name="Mallez S."/>
            <person name="Zhang Y."/>
            <person name="Obille A."/>
            <person name="Becker A."/>
            <person name="Abrahante J.E."/>
            <person name="Garbe J."/>
            <person name="Badalamenti J.P."/>
            <person name="Herman A."/>
            <person name="Mangelson H."/>
            <person name="Liachko I."/>
            <person name="Sullivan S."/>
            <person name="Sone E.D."/>
            <person name="Koren S."/>
            <person name="Silverstein K.A.T."/>
            <person name="Beckman K.B."/>
            <person name="Gohl D.M."/>
        </authorList>
    </citation>
    <scope>NUCLEOTIDE SEQUENCE</scope>
    <source>
        <strain evidence="2">Duluth1</strain>
        <tissue evidence="2">Whole animal</tissue>
    </source>
</reference>
<proteinExistence type="predicted"/>
<dbReference type="AlphaFoldDB" id="A0A9D4N173"/>
<keyword evidence="1" id="KW-0472">Membrane</keyword>
<organism evidence="2 3">
    <name type="scientific">Dreissena polymorpha</name>
    <name type="common">Zebra mussel</name>
    <name type="synonym">Mytilus polymorpha</name>
    <dbReference type="NCBI Taxonomy" id="45954"/>
    <lineage>
        <taxon>Eukaryota</taxon>
        <taxon>Metazoa</taxon>
        <taxon>Spiralia</taxon>
        <taxon>Lophotrochozoa</taxon>
        <taxon>Mollusca</taxon>
        <taxon>Bivalvia</taxon>
        <taxon>Autobranchia</taxon>
        <taxon>Heteroconchia</taxon>
        <taxon>Euheterodonta</taxon>
        <taxon>Imparidentia</taxon>
        <taxon>Neoheterodontei</taxon>
        <taxon>Myida</taxon>
        <taxon>Dreissenoidea</taxon>
        <taxon>Dreissenidae</taxon>
        <taxon>Dreissena</taxon>
    </lineage>
</organism>
<evidence type="ECO:0000313" key="3">
    <source>
        <dbReference type="Proteomes" id="UP000828390"/>
    </source>
</evidence>
<reference evidence="2" key="2">
    <citation type="submission" date="2020-11" db="EMBL/GenBank/DDBJ databases">
        <authorList>
            <person name="McCartney M.A."/>
            <person name="Auch B."/>
            <person name="Kono T."/>
            <person name="Mallez S."/>
            <person name="Becker A."/>
            <person name="Gohl D.M."/>
            <person name="Silverstein K.A.T."/>
            <person name="Koren S."/>
            <person name="Bechman K.B."/>
            <person name="Herman A."/>
            <person name="Abrahante J.E."/>
            <person name="Garbe J."/>
        </authorList>
    </citation>
    <scope>NUCLEOTIDE SEQUENCE</scope>
    <source>
        <strain evidence="2">Duluth1</strain>
        <tissue evidence="2">Whole animal</tissue>
    </source>
</reference>
<dbReference type="Proteomes" id="UP000828390">
    <property type="component" value="Unassembled WGS sequence"/>
</dbReference>
<sequence length="96" mass="10795">MVVVGDDGLRPDGFQLTLAFTSGVIRPPAGAPPSPTSVMYVVILLGVFVAVRFQQGKEASPTPSHPSFSPRALYRPWQFNFSERYVRRYHETKYNH</sequence>
<dbReference type="EMBL" id="JAIWYP010000001">
    <property type="protein sequence ID" value="KAH3885424.1"/>
    <property type="molecule type" value="Genomic_DNA"/>
</dbReference>